<evidence type="ECO:0000256" key="1">
    <source>
        <dbReference type="ARBA" id="ARBA00023235"/>
    </source>
</evidence>
<evidence type="ECO:0000313" key="2">
    <source>
        <dbReference type="EMBL" id="KKR01359.1"/>
    </source>
</evidence>
<dbReference type="GO" id="GO:0004807">
    <property type="term" value="F:triose-phosphate isomerase activity"/>
    <property type="evidence" value="ECO:0007669"/>
    <property type="project" value="InterPro"/>
</dbReference>
<keyword evidence="1 2" id="KW-0413">Isomerase</keyword>
<sequence>MIFVNFKTYEQGTGADAIRLVKILEEVAHASQIKIIPVVQAADVREMVATTQLEVWSQHVDPVEFGAHTGFILAEAVVEDGASGTFLNHSEHKFSDFGTLEKAHARALEVGLKTLIFAGNLSELKLILKLNPTFASYEPPELVGSKTTSVAQSKPEAIAEAVEITKAKGLPLIVGAGIKSREDVRKSLELGAVGVAVASDIVTAKDPKEEILDLVEGFE</sequence>
<dbReference type="Proteomes" id="UP000033881">
    <property type="component" value="Unassembled WGS sequence"/>
</dbReference>
<dbReference type="InterPro" id="IPR000652">
    <property type="entry name" value="Triosephosphate_isomerase"/>
</dbReference>
<dbReference type="Pfam" id="PF00121">
    <property type="entry name" value="TIM"/>
    <property type="match status" value="1"/>
</dbReference>
<protein>
    <submittedName>
        <fullName evidence="2">Triosephosphate isomerase</fullName>
    </submittedName>
</protein>
<accession>A0A0G0MBD4</accession>
<dbReference type="NCBIfam" id="NF003302">
    <property type="entry name" value="PRK04302.1"/>
    <property type="match status" value="1"/>
</dbReference>
<dbReference type="PROSITE" id="PS51440">
    <property type="entry name" value="TIM_2"/>
    <property type="match status" value="1"/>
</dbReference>
<dbReference type="AlphaFoldDB" id="A0A0G0MBD4"/>
<comment type="caution">
    <text evidence="2">The sequence shown here is derived from an EMBL/GenBank/DDBJ whole genome shotgun (WGS) entry which is preliminary data.</text>
</comment>
<reference evidence="2 3" key="1">
    <citation type="journal article" date="2015" name="Nature">
        <title>rRNA introns, odd ribosomes, and small enigmatic genomes across a large radiation of phyla.</title>
        <authorList>
            <person name="Brown C.T."/>
            <person name="Hug L.A."/>
            <person name="Thomas B.C."/>
            <person name="Sharon I."/>
            <person name="Castelle C.J."/>
            <person name="Singh A."/>
            <person name="Wilkins M.J."/>
            <person name="Williams K.H."/>
            <person name="Banfield J.F."/>
        </authorList>
    </citation>
    <scope>NUCLEOTIDE SEQUENCE [LARGE SCALE GENOMIC DNA]</scope>
</reference>
<dbReference type="EMBL" id="LBWB01000005">
    <property type="protein sequence ID" value="KKR01359.1"/>
    <property type="molecule type" value="Genomic_DNA"/>
</dbReference>
<dbReference type="InterPro" id="IPR013785">
    <property type="entry name" value="Aldolase_TIM"/>
</dbReference>
<dbReference type="InterPro" id="IPR035990">
    <property type="entry name" value="TIM_sf"/>
</dbReference>
<organism evidence="2 3">
    <name type="scientific">Candidatus Woesebacteria bacterium GW2011_GWB1_39_12</name>
    <dbReference type="NCBI Taxonomy" id="1618574"/>
    <lineage>
        <taxon>Bacteria</taxon>
        <taxon>Candidatus Woeseibacteriota</taxon>
    </lineage>
</organism>
<evidence type="ECO:0000313" key="3">
    <source>
        <dbReference type="Proteomes" id="UP000033881"/>
    </source>
</evidence>
<dbReference type="SUPFAM" id="SSF51351">
    <property type="entry name" value="Triosephosphate isomerase (TIM)"/>
    <property type="match status" value="1"/>
</dbReference>
<name>A0A0G0MBD4_9BACT</name>
<gene>
    <name evidence="2" type="ORF">UT24_C0005G0068</name>
</gene>
<dbReference type="STRING" id="1618574.UT24_C0005G0068"/>
<proteinExistence type="predicted"/>
<dbReference type="Gene3D" id="3.20.20.70">
    <property type="entry name" value="Aldolase class I"/>
    <property type="match status" value="1"/>
</dbReference>